<sequence>MKPVGVIVAQLTPRAWRQSEQGQREINKARSLLMQSGIESVQINENCFEQGRLPDIYPSHGLLSAIHAAAFFDPERHVMMVAADMPLITTDMLRWLMATGSNHHCSCHFRSSSLPLYFHNDDFSRDYLEQLLSNGEPVKDDLRGLSCIELVAPYESHLTRLNLSRSAE</sequence>
<dbReference type="STRING" id="1526571.AT746_07050"/>
<dbReference type="KEGG" id="lal:AT746_07050"/>
<feature type="domain" description="MobA-like NTP transferase" evidence="2">
    <location>
        <begin position="53"/>
        <end position="122"/>
    </location>
</feature>
<keyword evidence="4" id="KW-1185">Reference proteome</keyword>
<dbReference type="Pfam" id="PF12804">
    <property type="entry name" value="NTP_transf_3"/>
    <property type="match status" value="1"/>
</dbReference>
<dbReference type="InterPro" id="IPR025877">
    <property type="entry name" value="MobA-like_NTP_Trfase"/>
</dbReference>
<name>A0A0U2ZI72_9ALTE</name>
<dbReference type="GO" id="GO:0016779">
    <property type="term" value="F:nucleotidyltransferase activity"/>
    <property type="evidence" value="ECO:0007669"/>
    <property type="project" value="UniProtKB-ARBA"/>
</dbReference>
<dbReference type="EMBL" id="CP013650">
    <property type="protein sequence ID" value="ALS98044.1"/>
    <property type="molecule type" value="Genomic_DNA"/>
</dbReference>
<reference evidence="3 4" key="1">
    <citation type="submission" date="2015-12" db="EMBL/GenBank/DDBJ databases">
        <title>Complete genome of Lacimicrobium alkaliphilum KCTC 32984.</title>
        <authorList>
            <person name="Kim S.-G."/>
            <person name="Lee Y.-J."/>
        </authorList>
    </citation>
    <scope>NUCLEOTIDE SEQUENCE [LARGE SCALE GENOMIC DNA]</scope>
    <source>
        <strain evidence="3 4">YelD216</strain>
    </source>
</reference>
<evidence type="ECO:0000313" key="4">
    <source>
        <dbReference type="Proteomes" id="UP000068447"/>
    </source>
</evidence>
<dbReference type="SUPFAM" id="SSF53448">
    <property type="entry name" value="Nucleotide-diphospho-sugar transferases"/>
    <property type="match status" value="1"/>
</dbReference>
<keyword evidence="1" id="KW-0460">Magnesium</keyword>
<protein>
    <recommendedName>
        <fullName evidence="2">MobA-like NTP transferase domain-containing protein</fullName>
    </recommendedName>
</protein>
<dbReference type="Proteomes" id="UP000068447">
    <property type="component" value="Chromosome"/>
</dbReference>
<dbReference type="InterPro" id="IPR029044">
    <property type="entry name" value="Nucleotide-diphossugar_trans"/>
</dbReference>
<evidence type="ECO:0000313" key="3">
    <source>
        <dbReference type="EMBL" id="ALS98044.1"/>
    </source>
</evidence>
<dbReference type="OrthoDB" id="6384042at2"/>
<dbReference type="Gene3D" id="3.90.550.10">
    <property type="entry name" value="Spore Coat Polysaccharide Biosynthesis Protein SpsA, Chain A"/>
    <property type="match status" value="1"/>
</dbReference>
<evidence type="ECO:0000256" key="1">
    <source>
        <dbReference type="ARBA" id="ARBA00022842"/>
    </source>
</evidence>
<dbReference type="AlphaFoldDB" id="A0A0U2ZI72"/>
<dbReference type="RefSeq" id="WP_062478334.1">
    <property type="nucleotide sequence ID" value="NZ_CP013650.1"/>
</dbReference>
<gene>
    <name evidence="3" type="ORF">AT746_07050</name>
</gene>
<organism evidence="3 4">
    <name type="scientific">Lacimicrobium alkaliphilum</name>
    <dbReference type="NCBI Taxonomy" id="1526571"/>
    <lineage>
        <taxon>Bacteria</taxon>
        <taxon>Pseudomonadati</taxon>
        <taxon>Pseudomonadota</taxon>
        <taxon>Gammaproteobacteria</taxon>
        <taxon>Alteromonadales</taxon>
        <taxon>Alteromonadaceae</taxon>
        <taxon>Lacimicrobium</taxon>
    </lineage>
</organism>
<evidence type="ECO:0000259" key="2">
    <source>
        <dbReference type="Pfam" id="PF12804"/>
    </source>
</evidence>
<accession>A0A0U2ZI72</accession>
<proteinExistence type="predicted"/>